<dbReference type="Proteomes" id="UP000215506">
    <property type="component" value="Unassembled WGS sequence"/>
</dbReference>
<keyword evidence="2" id="KW-1185">Reference proteome</keyword>
<organism evidence="1 2">
    <name type="scientific">Nocardia cerradoensis</name>
    <dbReference type="NCBI Taxonomy" id="85688"/>
    <lineage>
        <taxon>Bacteria</taxon>
        <taxon>Bacillati</taxon>
        <taxon>Actinomycetota</taxon>
        <taxon>Actinomycetes</taxon>
        <taxon>Mycobacteriales</taxon>
        <taxon>Nocardiaceae</taxon>
        <taxon>Nocardia</taxon>
    </lineage>
</organism>
<evidence type="ECO:0000313" key="2">
    <source>
        <dbReference type="Proteomes" id="UP000215506"/>
    </source>
</evidence>
<accession>A0A231HD54</accession>
<gene>
    <name evidence="1" type="ORF">B7C42_01611</name>
</gene>
<name>A0A231HD54_9NOCA</name>
<dbReference type="RefSeq" id="WP_262985044.1">
    <property type="nucleotide sequence ID" value="NZ_NGAF01000002.1"/>
</dbReference>
<dbReference type="AlphaFoldDB" id="A0A231HD54"/>
<dbReference type="EMBL" id="NGAF01000002">
    <property type="protein sequence ID" value="OXR46637.1"/>
    <property type="molecule type" value="Genomic_DNA"/>
</dbReference>
<reference evidence="1 2" key="1">
    <citation type="submission" date="2017-07" db="EMBL/GenBank/DDBJ databases">
        <title>First draft Genome Sequence of Nocardia cerradoensis isolated from human infection.</title>
        <authorList>
            <person name="Carrasco G."/>
        </authorList>
    </citation>
    <scope>NUCLEOTIDE SEQUENCE [LARGE SCALE GENOMIC DNA]</scope>
    <source>
        <strain evidence="1 2">CNM20130759</strain>
    </source>
</reference>
<proteinExistence type="predicted"/>
<protein>
    <submittedName>
        <fullName evidence="1">Uncharacterized protein</fullName>
    </submittedName>
</protein>
<sequence>MCNNPFDLIARLHAALHGLLYAPVGVLPPSYDDAIIVLRFGA</sequence>
<comment type="caution">
    <text evidence="1">The sequence shown here is derived from an EMBL/GenBank/DDBJ whole genome shotgun (WGS) entry which is preliminary data.</text>
</comment>
<evidence type="ECO:0000313" key="1">
    <source>
        <dbReference type="EMBL" id="OXR46637.1"/>
    </source>
</evidence>